<dbReference type="AlphaFoldDB" id="A0A5E8CLB2"/>
<evidence type="ECO:0000256" key="1">
    <source>
        <dbReference type="ARBA" id="ARBA00022980"/>
    </source>
</evidence>
<protein>
    <submittedName>
        <fullName evidence="3">Ribosomal protein S15</fullName>
    </submittedName>
</protein>
<keyword evidence="1 3" id="KW-0689">Ribosomal protein</keyword>
<dbReference type="PROSITE" id="PS00362">
    <property type="entry name" value="RIBOSOMAL_S15"/>
    <property type="match status" value="1"/>
</dbReference>
<keyword evidence="2" id="KW-0687">Ribonucleoprotein</keyword>
<dbReference type="NCBIfam" id="TIGR00952">
    <property type="entry name" value="S15_bact"/>
    <property type="match status" value="1"/>
</dbReference>
<dbReference type="CDD" id="cd00353">
    <property type="entry name" value="Ribosomal_S15p_S13e"/>
    <property type="match status" value="1"/>
</dbReference>
<dbReference type="Pfam" id="PF00312">
    <property type="entry name" value="Ribosomal_S15"/>
    <property type="match status" value="1"/>
</dbReference>
<evidence type="ECO:0000256" key="2">
    <source>
        <dbReference type="ARBA" id="ARBA00023274"/>
    </source>
</evidence>
<gene>
    <name evidence="3" type="ORF">CPAV1605_1434</name>
</gene>
<dbReference type="HAMAP" id="MF_01343_B">
    <property type="entry name" value="Ribosomal_uS15_B"/>
    <property type="match status" value="1"/>
</dbReference>
<reference evidence="3" key="1">
    <citation type="submission" date="2019-09" db="EMBL/GenBank/DDBJ databases">
        <authorList>
            <person name="Needham M D."/>
        </authorList>
    </citation>
    <scope>NUCLEOTIDE SEQUENCE</scope>
</reference>
<dbReference type="GO" id="GO:0022627">
    <property type="term" value="C:cytosolic small ribosomal subunit"/>
    <property type="evidence" value="ECO:0007669"/>
    <property type="project" value="TreeGrafter"/>
</dbReference>
<dbReference type="EMBL" id="CABVLZ010000007">
    <property type="protein sequence ID" value="VVU95679.1"/>
    <property type="molecule type" value="Genomic_DNA"/>
</dbReference>
<dbReference type="PANTHER" id="PTHR23321">
    <property type="entry name" value="RIBOSOMAL PROTEIN S15, BACTERIAL AND ORGANELLAR"/>
    <property type="match status" value="1"/>
</dbReference>
<sequence length="186" mass="21576">MYSLNFESGEHSVINNTFKITLNNITSLIRFTDRPDRLWSPINANQFTELWLNEDNNSFLKDYPNAVLNIDGELHVIELISCKNINKVLELEIKIISDKLIPKIFSNGSLFVDLNKTDNGSPEVQVAIFTTKILELSDHLKKHKKDDHSRKSLLRLVNQREKLLNYLKKKNINGYDNLIKQLGLRK</sequence>
<dbReference type="Gene3D" id="1.10.287.10">
    <property type="entry name" value="S15/NS1, RNA-binding"/>
    <property type="match status" value="1"/>
</dbReference>
<dbReference type="PANTHER" id="PTHR23321:SF26">
    <property type="entry name" value="SMALL RIBOSOMAL SUBUNIT PROTEIN US15M"/>
    <property type="match status" value="1"/>
</dbReference>
<name>A0A5E8CLB2_9ZZZZ</name>
<dbReference type="SMART" id="SM01387">
    <property type="entry name" value="Ribosomal_S15"/>
    <property type="match status" value="1"/>
</dbReference>
<accession>A0A5E8CLB2</accession>
<dbReference type="InterPro" id="IPR005290">
    <property type="entry name" value="Ribosomal_uS15_bac-type"/>
</dbReference>
<dbReference type="GO" id="GO:0003735">
    <property type="term" value="F:structural constituent of ribosome"/>
    <property type="evidence" value="ECO:0007669"/>
    <property type="project" value="InterPro"/>
</dbReference>
<dbReference type="SUPFAM" id="SSF47060">
    <property type="entry name" value="S15/NS1 RNA-binding domain"/>
    <property type="match status" value="1"/>
</dbReference>
<dbReference type="InterPro" id="IPR000589">
    <property type="entry name" value="Ribosomal_uS15"/>
</dbReference>
<dbReference type="GO" id="GO:0006412">
    <property type="term" value="P:translation"/>
    <property type="evidence" value="ECO:0007669"/>
    <property type="project" value="InterPro"/>
</dbReference>
<evidence type="ECO:0000313" key="3">
    <source>
        <dbReference type="EMBL" id="VVU95679.1"/>
    </source>
</evidence>
<organism evidence="3">
    <name type="scientific">seawater metagenome</name>
    <dbReference type="NCBI Taxonomy" id="1561972"/>
    <lineage>
        <taxon>unclassified sequences</taxon>
        <taxon>metagenomes</taxon>
        <taxon>ecological metagenomes</taxon>
    </lineage>
</organism>
<proteinExistence type="inferred from homology"/>
<dbReference type="Gene3D" id="6.10.250.3130">
    <property type="match status" value="1"/>
</dbReference>
<dbReference type="InterPro" id="IPR009068">
    <property type="entry name" value="uS15_NS1_RNA-bd_sf"/>
</dbReference>